<feature type="transmembrane region" description="Helical" evidence="2">
    <location>
        <begin position="329"/>
        <end position="350"/>
    </location>
</feature>
<feature type="compositionally biased region" description="Low complexity" evidence="1">
    <location>
        <begin position="395"/>
        <end position="430"/>
    </location>
</feature>
<proteinExistence type="predicted"/>
<evidence type="ECO:0000256" key="2">
    <source>
        <dbReference type="SAM" id="Phobius"/>
    </source>
</evidence>
<name>A0A6A6F9F2_9PEZI</name>
<keyword evidence="2" id="KW-0812">Transmembrane</keyword>
<keyword evidence="2" id="KW-0472">Membrane</keyword>
<evidence type="ECO:0008006" key="5">
    <source>
        <dbReference type="Google" id="ProtNLM"/>
    </source>
</evidence>
<dbReference type="GO" id="GO:0051285">
    <property type="term" value="C:cell cortex of cell tip"/>
    <property type="evidence" value="ECO:0007669"/>
    <property type="project" value="TreeGrafter"/>
</dbReference>
<dbReference type="OrthoDB" id="4159154at2759"/>
<gene>
    <name evidence="3" type="ORF">CERZMDRAFT_46172</name>
</gene>
<feature type="transmembrane region" description="Helical" evidence="2">
    <location>
        <begin position="249"/>
        <end position="270"/>
    </location>
</feature>
<dbReference type="Proteomes" id="UP000799539">
    <property type="component" value="Unassembled WGS sequence"/>
</dbReference>
<dbReference type="Pfam" id="PF06687">
    <property type="entry name" value="SUR7"/>
    <property type="match status" value="1"/>
</dbReference>
<keyword evidence="2" id="KW-1133">Transmembrane helix</keyword>
<reference evidence="3" key="1">
    <citation type="journal article" date="2020" name="Stud. Mycol.">
        <title>101 Dothideomycetes genomes: a test case for predicting lifestyles and emergence of pathogens.</title>
        <authorList>
            <person name="Haridas S."/>
            <person name="Albert R."/>
            <person name="Binder M."/>
            <person name="Bloem J."/>
            <person name="Labutti K."/>
            <person name="Salamov A."/>
            <person name="Andreopoulos B."/>
            <person name="Baker S."/>
            <person name="Barry K."/>
            <person name="Bills G."/>
            <person name="Bluhm B."/>
            <person name="Cannon C."/>
            <person name="Castanera R."/>
            <person name="Culley D."/>
            <person name="Daum C."/>
            <person name="Ezra D."/>
            <person name="Gonzalez J."/>
            <person name="Henrissat B."/>
            <person name="Kuo A."/>
            <person name="Liang C."/>
            <person name="Lipzen A."/>
            <person name="Lutzoni F."/>
            <person name="Magnuson J."/>
            <person name="Mondo S."/>
            <person name="Nolan M."/>
            <person name="Ohm R."/>
            <person name="Pangilinan J."/>
            <person name="Park H.-J."/>
            <person name="Ramirez L."/>
            <person name="Alfaro M."/>
            <person name="Sun H."/>
            <person name="Tritt A."/>
            <person name="Yoshinaga Y."/>
            <person name="Zwiers L.-H."/>
            <person name="Turgeon B."/>
            <person name="Goodwin S."/>
            <person name="Spatafora J."/>
            <person name="Crous P."/>
            <person name="Grigoriev I."/>
        </authorList>
    </citation>
    <scope>NUCLEOTIDE SEQUENCE</scope>
    <source>
        <strain evidence="3">SCOH1-5</strain>
    </source>
</reference>
<dbReference type="EMBL" id="ML992684">
    <property type="protein sequence ID" value="KAF2209985.1"/>
    <property type="molecule type" value="Genomic_DNA"/>
</dbReference>
<dbReference type="PANTHER" id="PTHR28019:SF7">
    <property type="entry name" value="SUR7 PROTEIN"/>
    <property type="match status" value="1"/>
</dbReference>
<feature type="transmembrane region" description="Helical" evidence="2">
    <location>
        <begin position="7"/>
        <end position="30"/>
    </location>
</feature>
<feature type="transmembrane region" description="Helical" evidence="2">
    <location>
        <begin position="282"/>
        <end position="309"/>
    </location>
</feature>
<evidence type="ECO:0000313" key="3">
    <source>
        <dbReference type="EMBL" id="KAF2209985.1"/>
    </source>
</evidence>
<accession>A0A6A6F9F2</accession>
<keyword evidence="4" id="KW-1185">Reference proteome</keyword>
<dbReference type="InterPro" id="IPR009571">
    <property type="entry name" value="SUR7/Rim9-like_fungi"/>
</dbReference>
<dbReference type="Gene3D" id="1.20.120.20">
    <property type="entry name" value="Apolipoprotein"/>
    <property type="match status" value="1"/>
</dbReference>
<protein>
    <recommendedName>
        <fullName evidence="5">Actin cortical patch SUR7/pH-response regulator PalI</fullName>
    </recommendedName>
</protein>
<evidence type="ECO:0000256" key="1">
    <source>
        <dbReference type="SAM" id="MobiDB-lite"/>
    </source>
</evidence>
<sequence>MPRNFQPWAILPVLVIATAFILSFFCIFAGDSPGFLQEYYVFNLNTTRFGQNAVQKIDDKIMGLNVSRILTKRDLVPEIPMMLDVNIGAPMTAPPVPHPTLAPRSPDGIDDFVDNISDGIASIKSEAGGVITSVKDGIESKATAVASAVESKASSVEGIVVSKISSAVASIQTAVIEQVNETYSDFLSTLDLDGFYSVHLVTTCSGEYVTPQGVNITIGSSPLPPNGTHKIIEECKDHSSLNPLSLVRVLFAFGIFFAGLCLLTSVWATFSFSRTKAILNAVLCIPALGFFALGSAATHGIATASVALINVLGDDVGLKANVGKKLLALVWATTILVLVCACLWTILCFTGDHLPTNFKRSGSRSGGYVDEKNSRGLPQHEMKNVHPGEQRGPTGHSDVAAWAAAGAHRGHSGPHNAEQGQQQTSQPQSEQARKFAKKNSWYVRG</sequence>
<organism evidence="3 4">
    <name type="scientific">Cercospora zeae-maydis SCOH1-5</name>
    <dbReference type="NCBI Taxonomy" id="717836"/>
    <lineage>
        <taxon>Eukaryota</taxon>
        <taxon>Fungi</taxon>
        <taxon>Dikarya</taxon>
        <taxon>Ascomycota</taxon>
        <taxon>Pezizomycotina</taxon>
        <taxon>Dothideomycetes</taxon>
        <taxon>Dothideomycetidae</taxon>
        <taxon>Mycosphaerellales</taxon>
        <taxon>Mycosphaerellaceae</taxon>
        <taxon>Cercospora</taxon>
    </lineage>
</organism>
<feature type="compositionally biased region" description="Basic and acidic residues" evidence="1">
    <location>
        <begin position="369"/>
        <end position="389"/>
    </location>
</feature>
<evidence type="ECO:0000313" key="4">
    <source>
        <dbReference type="Proteomes" id="UP000799539"/>
    </source>
</evidence>
<dbReference type="GO" id="GO:0005886">
    <property type="term" value="C:plasma membrane"/>
    <property type="evidence" value="ECO:0007669"/>
    <property type="project" value="InterPro"/>
</dbReference>
<dbReference type="AlphaFoldDB" id="A0A6A6F9F2"/>
<dbReference type="PANTHER" id="PTHR28019">
    <property type="entry name" value="CELL MEMBRANE PROTEIN YLR413W-RELATED"/>
    <property type="match status" value="1"/>
</dbReference>
<dbReference type="InterPro" id="IPR052413">
    <property type="entry name" value="SUR7_domain"/>
</dbReference>
<dbReference type="GO" id="GO:0031505">
    <property type="term" value="P:fungal-type cell wall organization"/>
    <property type="evidence" value="ECO:0007669"/>
    <property type="project" value="TreeGrafter"/>
</dbReference>
<feature type="region of interest" description="Disordered" evidence="1">
    <location>
        <begin position="361"/>
        <end position="445"/>
    </location>
</feature>